<feature type="compositionally biased region" description="Acidic residues" evidence="1">
    <location>
        <begin position="92"/>
        <end position="102"/>
    </location>
</feature>
<gene>
    <name evidence="2" type="ORF">GCM10009416_37150</name>
</gene>
<proteinExistence type="predicted"/>
<protein>
    <submittedName>
        <fullName evidence="2">Uncharacterized protein</fullName>
    </submittedName>
</protein>
<dbReference type="RefSeq" id="WP_343896884.1">
    <property type="nucleotide sequence ID" value="NZ_BAAAFZ010000060.1"/>
</dbReference>
<dbReference type="Proteomes" id="UP001501588">
    <property type="component" value="Unassembled WGS sequence"/>
</dbReference>
<reference evidence="2 3" key="1">
    <citation type="journal article" date="2019" name="Int. J. Syst. Evol. Microbiol.">
        <title>The Global Catalogue of Microorganisms (GCM) 10K type strain sequencing project: providing services to taxonomists for standard genome sequencing and annotation.</title>
        <authorList>
            <consortium name="The Broad Institute Genomics Platform"/>
            <consortium name="The Broad Institute Genome Sequencing Center for Infectious Disease"/>
            <person name="Wu L."/>
            <person name="Ma J."/>
        </authorList>
    </citation>
    <scope>NUCLEOTIDE SEQUENCE [LARGE SCALE GENOMIC DNA]</scope>
    <source>
        <strain evidence="2 3">JCM 9933</strain>
    </source>
</reference>
<dbReference type="EMBL" id="BAAAFZ010000060">
    <property type="protein sequence ID" value="GAA0595379.1"/>
    <property type="molecule type" value="Genomic_DNA"/>
</dbReference>
<evidence type="ECO:0000256" key="1">
    <source>
        <dbReference type="SAM" id="MobiDB-lite"/>
    </source>
</evidence>
<evidence type="ECO:0000313" key="2">
    <source>
        <dbReference type="EMBL" id="GAA0595379.1"/>
    </source>
</evidence>
<organism evidence="2 3">
    <name type="scientific">Craurococcus roseus</name>
    <dbReference type="NCBI Taxonomy" id="77585"/>
    <lineage>
        <taxon>Bacteria</taxon>
        <taxon>Pseudomonadati</taxon>
        <taxon>Pseudomonadota</taxon>
        <taxon>Alphaproteobacteria</taxon>
        <taxon>Acetobacterales</taxon>
        <taxon>Acetobacteraceae</taxon>
        <taxon>Craurococcus</taxon>
    </lineage>
</organism>
<evidence type="ECO:0000313" key="3">
    <source>
        <dbReference type="Proteomes" id="UP001501588"/>
    </source>
</evidence>
<comment type="caution">
    <text evidence="2">The sequence shown here is derived from an EMBL/GenBank/DDBJ whole genome shotgun (WGS) entry which is preliminary data.</text>
</comment>
<feature type="region of interest" description="Disordered" evidence="1">
    <location>
        <begin position="81"/>
        <end position="102"/>
    </location>
</feature>
<keyword evidence="3" id="KW-1185">Reference proteome</keyword>
<accession>A0ABN1FQ18</accession>
<name>A0ABN1FQ18_9PROT</name>
<sequence>MTTKPERNTHWSDADRAALARLIVDDYRRFLADPDADAKAFAARHAAGKGALAHYDQLIKTSGGRGEDAGGAGDADLGAARAGIASLREEGGEADDDGAGDG</sequence>